<dbReference type="EMBL" id="MNCJ02000329">
    <property type="protein sequence ID" value="KAF5770853.1"/>
    <property type="molecule type" value="Genomic_DNA"/>
</dbReference>
<name>A0A9K3EC81_HELAN</name>
<reference evidence="1" key="2">
    <citation type="submission" date="2020-06" db="EMBL/GenBank/DDBJ databases">
        <title>Helianthus annuus Genome sequencing and assembly Release 2.</title>
        <authorList>
            <person name="Gouzy J."/>
            <person name="Langlade N."/>
            <person name="Munos S."/>
        </authorList>
    </citation>
    <scope>NUCLEOTIDE SEQUENCE</scope>
    <source>
        <tissue evidence="1">Leaves</tissue>
    </source>
</reference>
<accession>A0A9K3EC81</accession>
<keyword evidence="2" id="KW-1185">Reference proteome</keyword>
<gene>
    <name evidence="1" type="ORF">HanXRQr2_Chr14g0664041</name>
</gene>
<sequence>MNLLMIAKSPDHQADKPTRIHGEKACSKVFWISSRRVMIKHKYPNRTLKQTLPHLIFCF</sequence>
<reference evidence="1" key="1">
    <citation type="journal article" date="2017" name="Nature">
        <title>The sunflower genome provides insights into oil metabolism, flowering and Asterid evolution.</title>
        <authorList>
            <person name="Badouin H."/>
            <person name="Gouzy J."/>
            <person name="Grassa C.J."/>
            <person name="Murat F."/>
            <person name="Staton S.E."/>
            <person name="Cottret L."/>
            <person name="Lelandais-Briere C."/>
            <person name="Owens G.L."/>
            <person name="Carrere S."/>
            <person name="Mayjonade B."/>
            <person name="Legrand L."/>
            <person name="Gill N."/>
            <person name="Kane N.C."/>
            <person name="Bowers J.E."/>
            <person name="Hubner S."/>
            <person name="Bellec A."/>
            <person name="Berard A."/>
            <person name="Berges H."/>
            <person name="Blanchet N."/>
            <person name="Boniface M.C."/>
            <person name="Brunel D."/>
            <person name="Catrice O."/>
            <person name="Chaidir N."/>
            <person name="Claudel C."/>
            <person name="Donnadieu C."/>
            <person name="Faraut T."/>
            <person name="Fievet G."/>
            <person name="Helmstetter N."/>
            <person name="King M."/>
            <person name="Knapp S.J."/>
            <person name="Lai Z."/>
            <person name="Le Paslier M.C."/>
            <person name="Lippi Y."/>
            <person name="Lorenzon L."/>
            <person name="Mandel J.R."/>
            <person name="Marage G."/>
            <person name="Marchand G."/>
            <person name="Marquand E."/>
            <person name="Bret-Mestries E."/>
            <person name="Morien E."/>
            <person name="Nambeesan S."/>
            <person name="Nguyen T."/>
            <person name="Pegot-Espagnet P."/>
            <person name="Pouilly N."/>
            <person name="Raftis F."/>
            <person name="Sallet E."/>
            <person name="Schiex T."/>
            <person name="Thomas J."/>
            <person name="Vandecasteele C."/>
            <person name="Vares D."/>
            <person name="Vear F."/>
            <person name="Vautrin S."/>
            <person name="Crespi M."/>
            <person name="Mangin B."/>
            <person name="Burke J.M."/>
            <person name="Salse J."/>
            <person name="Munos S."/>
            <person name="Vincourt P."/>
            <person name="Rieseberg L.H."/>
            <person name="Langlade N.B."/>
        </authorList>
    </citation>
    <scope>NUCLEOTIDE SEQUENCE</scope>
    <source>
        <tissue evidence="1">Leaves</tissue>
    </source>
</reference>
<proteinExistence type="predicted"/>
<dbReference type="Gramene" id="mRNA:HanXRQr2_Chr14g0664041">
    <property type="protein sequence ID" value="mRNA:HanXRQr2_Chr14g0664041"/>
    <property type="gene ID" value="HanXRQr2_Chr14g0664041"/>
</dbReference>
<comment type="caution">
    <text evidence="1">The sequence shown here is derived from an EMBL/GenBank/DDBJ whole genome shotgun (WGS) entry which is preliminary data.</text>
</comment>
<dbReference type="AlphaFoldDB" id="A0A9K3EC81"/>
<dbReference type="Proteomes" id="UP000215914">
    <property type="component" value="Unassembled WGS sequence"/>
</dbReference>
<evidence type="ECO:0000313" key="1">
    <source>
        <dbReference type="EMBL" id="KAF5770853.1"/>
    </source>
</evidence>
<protein>
    <submittedName>
        <fullName evidence="1">Uncharacterized protein</fullName>
    </submittedName>
</protein>
<evidence type="ECO:0000313" key="2">
    <source>
        <dbReference type="Proteomes" id="UP000215914"/>
    </source>
</evidence>
<organism evidence="1 2">
    <name type="scientific">Helianthus annuus</name>
    <name type="common">Common sunflower</name>
    <dbReference type="NCBI Taxonomy" id="4232"/>
    <lineage>
        <taxon>Eukaryota</taxon>
        <taxon>Viridiplantae</taxon>
        <taxon>Streptophyta</taxon>
        <taxon>Embryophyta</taxon>
        <taxon>Tracheophyta</taxon>
        <taxon>Spermatophyta</taxon>
        <taxon>Magnoliopsida</taxon>
        <taxon>eudicotyledons</taxon>
        <taxon>Gunneridae</taxon>
        <taxon>Pentapetalae</taxon>
        <taxon>asterids</taxon>
        <taxon>campanulids</taxon>
        <taxon>Asterales</taxon>
        <taxon>Asteraceae</taxon>
        <taxon>Asteroideae</taxon>
        <taxon>Heliantheae alliance</taxon>
        <taxon>Heliantheae</taxon>
        <taxon>Helianthus</taxon>
    </lineage>
</organism>